<reference evidence="3" key="2">
    <citation type="submission" date="2023-07" db="EMBL/GenBank/DDBJ databases">
        <title>Genomic analysis of Rhodococcus opacus VOC-14 with glycol ethers degradation activity.</title>
        <authorList>
            <person name="Narkevich D.A."/>
            <person name="Hlushen A.M."/>
            <person name="Akhremchuk A.E."/>
            <person name="Sikolenko M.A."/>
            <person name="Valentovich L.N."/>
        </authorList>
    </citation>
    <scope>NUCLEOTIDE SEQUENCE</scope>
    <source>
        <strain evidence="3">VOC-14</strain>
        <plasmid evidence="3">pRho-VOC14-L</plasmid>
    </source>
</reference>
<evidence type="ECO:0000313" key="6">
    <source>
        <dbReference type="Proteomes" id="UP001231166"/>
    </source>
</evidence>
<organism evidence="3 6">
    <name type="scientific">Rhodococcus opacus</name>
    <name type="common">Nocardia opaca</name>
    <dbReference type="NCBI Taxonomy" id="37919"/>
    <lineage>
        <taxon>Bacteria</taxon>
        <taxon>Bacillati</taxon>
        <taxon>Actinomycetota</taxon>
        <taxon>Actinomycetes</taxon>
        <taxon>Mycobacteriales</taxon>
        <taxon>Nocardiaceae</taxon>
        <taxon>Rhodococcus</taxon>
    </lineage>
</organism>
<evidence type="ECO:0000313" key="4">
    <source>
        <dbReference type="EMBL" id="WLF52383.1"/>
    </source>
</evidence>
<accession>A0AAX3YSJ2</accession>
<keyword evidence="5" id="KW-1185">Reference proteome</keyword>
<dbReference type="Proteomes" id="UP001066327">
    <property type="component" value="Unassembled WGS sequence"/>
</dbReference>
<evidence type="ECO:0000313" key="2">
    <source>
        <dbReference type="EMBL" id="MCZ4588780.1"/>
    </source>
</evidence>
<dbReference type="RefSeq" id="WP_167116620.1">
    <property type="nucleotide sequence ID" value="NZ_CP110470.1"/>
</dbReference>
<dbReference type="SUPFAM" id="SSF54593">
    <property type="entry name" value="Glyoxalase/Bleomycin resistance protein/Dihydroxybiphenyl dioxygenase"/>
    <property type="match status" value="1"/>
</dbReference>
<evidence type="ECO:0000313" key="5">
    <source>
        <dbReference type="Proteomes" id="UP001066327"/>
    </source>
</evidence>
<sequence>MTIVLSKPVVDFGIVTTNPDRMTEFYGTTMGLPQLDPIRMDGFSISRFQLGDTVLKVLVYDAEPTATAAIGGIGNGTGIRYLTISVANLSELLEACRTSDTGSVVDEPVEVRPGAWIAFVADPDGNIIELVQRGGTL</sequence>
<name>A0AAX3YSJ2_RHOOP</name>
<dbReference type="PROSITE" id="PS51819">
    <property type="entry name" value="VOC"/>
    <property type="match status" value="1"/>
</dbReference>
<dbReference type="AlphaFoldDB" id="A0AAX3YSJ2"/>
<dbReference type="Proteomes" id="UP001231166">
    <property type="component" value="Plasmid pRho-VOC14-L"/>
</dbReference>
<dbReference type="CDD" id="cd06587">
    <property type="entry name" value="VOC"/>
    <property type="match status" value="1"/>
</dbReference>
<dbReference type="Pfam" id="PF00903">
    <property type="entry name" value="Glyoxalase"/>
    <property type="match status" value="1"/>
</dbReference>
<keyword evidence="3" id="KW-0614">Plasmid</keyword>
<gene>
    <name evidence="2" type="ORF">O4328_34900</name>
    <name evidence="3" type="ORF">Q5707_40815</name>
    <name evidence="4" type="ORF">Q5707_44180</name>
</gene>
<feature type="domain" description="VOC" evidence="1">
    <location>
        <begin position="8"/>
        <end position="133"/>
    </location>
</feature>
<evidence type="ECO:0000313" key="3">
    <source>
        <dbReference type="EMBL" id="WLF51820.1"/>
    </source>
</evidence>
<dbReference type="Gene3D" id="3.10.180.10">
    <property type="entry name" value="2,3-Dihydroxybiphenyl 1,2-Dioxygenase, domain 1"/>
    <property type="match status" value="1"/>
</dbReference>
<proteinExistence type="predicted"/>
<dbReference type="InterPro" id="IPR029068">
    <property type="entry name" value="Glyas_Bleomycin-R_OHBP_Dase"/>
</dbReference>
<evidence type="ECO:0000259" key="1">
    <source>
        <dbReference type="PROSITE" id="PS51819"/>
    </source>
</evidence>
<reference evidence="2" key="1">
    <citation type="submission" date="2022-12" db="EMBL/GenBank/DDBJ databases">
        <authorList>
            <person name="Krivoruchko A.V."/>
            <person name="Elkin A."/>
        </authorList>
    </citation>
    <scope>NUCLEOTIDE SEQUENCE</scope>
    <source>
        <strain evidence="2">IEGM 249</strain>
    </source>
</reference>
<dbReference type="EMBL" id="JAPWIS010000025">
    <property type="protein sequence ID" value="MCZ4588780.1"/>
    <property type="molecule type" value="Genomic_DNA"/>
</dbReference>
<dbReference type="EMBL" id="CP130956">
    <property type="protein sequence ID" value="WLF52383.1"/>
    <property type="molecule type" value="Genomic_DNA"/>
</dbReference>
<protein>
    <submittedName>
        <fullName evidence="3">VOC family protein</fullName>
    </submittedName>
</protein>
<dbReference type="InterPro" id="IPR004360">
    <property type="entry name" value="Glyas_Fos-R_dOase_dom"/>
</dbReference>
<dbReference type="InterPro" id="IPR037523">
    <property type="entry name" value="VOC_core"/>
</dbReference>
<dbReference type="EMBL" id="CP130956">
    <property type="protein sequence ID" value="WLF51820.1"/>
    <property type="molecule type" value="Genomic_DNA"/>
</dbReference>
<geneLocation type="plasmid" evidence="3 6">
    <name>pRho-VOC14-L</name>
</geneLocation>